<accession>A0A9P4HPC1</accession>
<feature type="signal peptide" evidence="1">
    <location>
        <begin position="1"/>
        <end position="20"/>
    </location>
</feature>
<proteinExistence type="predicted"/>
<evidence type="ECO:0008006" key="4">
    <source>
        <dbReference type="Google" id="ProtNLM"/>
    </source>
</evidence>
<sequence length="511" mass="58351">MQALSRLSLLLLLGFLSVGAIIFASSSRISEAVISFTASESADGENVEEASNADTAPVQELDVTHEPIPTGPSLLHLVVPASSSNLNLCRLMLSASILEYPTPVLVDWAAEGVFNASMSHLAKVTGILRYLESFPPEQDDDLVLILDGFDVWLQLRAEILIQRYARLIRASNEALVDRYGKETVLEHDMRQSVVIGTDKICWPVDDRRPACWAVPETPFPKWSFGPATDHDMDHTRPRWLNSGTLLGPLKDLRELFNGTQETIERNYDEENLDKDSDQMYMADLWAEQEYSRALLDTTRNINDQGPADKFLPKIPTDRKTEYHIVLDYDSELFQASAGYRPFLAWFKYDRPAARKPEQQGMTLPYQIELPSDILDSRPPFASMDERPKKSESINIPVEKGWKDLPLGTNVVSKQIFPIFHLTGDKRFRDLWWDRLWFFPWAESLLKAAVRQPRKMITATEDGRQWWNAEDGNVTNVARGDRGGAWSDRREWLSWDELCSPYEDELFRKAVQ</sequence>
<keyword evidence="3" id="KW-1185">Reference proteome</keyword>
<keyword evidence="1" id="KW-0732">Signal</keyword>
<dbReference type="AlphaFoldDB" id="A0A9P4HPC1"/>
<dbReference type="CDD" id="cd22997">
    <property type="entry name" value="GT_LH"/>
    <property type="match status" value="1"/>
</dbReference>
<evidence type="ECO:0000313" key="3">
    <source>
        <dbReference type="Proteomes" id="UP000799776"/>
    </source>
</evidence>
<comment type="caution">
    <text evidence="2">The sequence shown here is derived from an EMBL/GenBank/DDBJ whole genome shotgun (WGS) entry which is preliminary data.</text>
</comment>
<gene>
    <name evidence="2" type="ORF">K490DRAFT_69244</name>
</gene>
<dbReference type="EMBL" id="ML978749">
    <property type="protein sequence ID" value="KAF2083981.1"/>
    <property type="molecule type" value="Genomic_DNA"/>
</dbReference>
<protein>
    <recommendedName>
        <fullName evidence="4">Glycosyltransferase family 8 protein</fullName>
    </recommendedName>
</protein>
<evidence type="ECO:0000256" key="1">
    <source>
        <dbReference type="SAM" id="SignalP"/>
    </source>
</evidence>
<dbReference type="OrthoDB" id="422736at2759"/>
<dbReference type="PANTHER" id="PTHR36587">
    <property type="entry name" value="EXPRESSION SITE-ASSOCIATED GENE 3 (ESAG3)-LIKE PROTEIN"/>
    <property type="match status" value="1"/>
</dbReference>
<evidence type="ECO:0000313" key="2">
    <source>
        <dbReference type="EMBL" id="KAF2083981.1"/>
    </source>
</evidence>
<feature type="chain" id="PRO_5040256743" description="Glycosyltransferase family 8 protein" evidence="1">
    <location>
        <begin position="21"/>
        <end position="511"/>
    </location>
</feature>
<reference evidence="2" key="1">
    <citation type="journal article" date="2020" name="Stud. Mycol.">
        <title>101 Dothideomycetes genomes: a test case for predicting lifestyles and emergence of pathogens.</title>
        <authorList>
            <person name="Haridas S."/>
            <person name="Albert R."/>
            <person name="Binder M."/>
            <person name="Bloem J."/>
            <person name="Labutti K."/>
            <person name="Salamov A."/>
            <person name="Andreopoulos B."/>
            <person name="Baker S."/>
            <person name="Barry K."/>
            <person name="Bills G."/>
            <person name="Bluhm B."/>
            <person name="Cannon C."/>
            <person name="Castanera R."/>
            <person name="Culley D."/>
            <person name="Daum C."/>
            <person name="Ezra D."/>
            <person name="Gonzalez J."/>
            <person name="Henrissat B."/>
            <person name="Kuo A."/>
            <person name="Liang C."/>
            <person name="Lipzen A."/>
            <person name="Lutzoni F."/>
            <person name="Magnuson J."/>
            <person name="Mondo S."/>
            <person name="Nolan M."/>
            <person name="Ohm R."/>
            <person name="Pangilinan J."/>
            <person name="Park H.-J."/>
            <person name="Ramirez L."/>
            <person name="Alfaro M."/>
            <person name="Sun H."/>
            <person name="Tritt A."/>
            <person name="Yoshinaga Y."/>
            <person name="Zwiers L.-H."/>
            <person name="Turgeon B."/>
            <person name="Goodwin S."/>
            <person name="Spatafora J."/>
            <person name="Crous P."/>
            <person name="Grigoriev I."/>
        </authorList>
    </citation>
    <scope>NUCLEOTIDE SEQUENCE</scope>
    <source>
        <strain evidence="2">CBS 121410</strain>
    </source>
</reference>
<name>A0A9P4HPC1_9PEZI</name>
<organism evidence="2 3">
    <name type="scientific">Saccharata proteae CBS 121410</name>
    <dbReference type="NCBI Taxonomy" id="1314787"/>
    <lineage>
        <taxon>Eukaryota</taxon>
        <taxon>Fungi</taxon>
        <taxon>Dikarya</taxon>
        <taxon>Ascomycota</taxon>
        <taxon>Pezizomycotina</taxon>
        <taxon>Dothideomycetes</taxon>
        <taxon>Dothideomycetes incertae sedis</taxon>
        <taxon>Botryosphaeriales</taxon>
        <taxon>Saccharataceae</taxon>
        <taxon>Saccharata</taxon>
    </lineage>
</organism>
<dbReference type="PANTHER" id="PTHR36587:SF2">
    <property type="entry name" value="EXPRESSION SITE-ASSOCIATED GENE 3 (ESAG3)-LIKE PROTEIN"/>
    <property type="match status" value="1"/>
</dbReference>
<dbReference type="Proteomes" id="UP000799776">
    <property type="component" value="Unassembled WGS sequence"/>
</dbReference>